<proteinExistence type="predicted"/>
<dbReference type="Proteomes" id="UP000004836">
    <property type="component" value="Unassembled WGS sequence"/>
</dbReference>
<accession>J9E0X7</accession>
<dbReference type="PATRIC" id="fig|1220535.3.peg.1352"/>
<feature type="transmembrane region" description="Helical" evidence="1">
    <location>
        <begin position="21"/>
        <end position="40"/>
    </location>
</feature>
<keyword evidence="1" id="KW-0472">Membrane</keyword>
<name>J9E0X7_9PROT</name>
<keyword evidence="3" id="KW-1185">Reference proteome</keyword>
<dbReference type="eggNOG" id="ENOG502ZREC">
    <property type="taxonomic scope" value="Bacteria"/>
</dbReference>
<evidence type="ECO:0000313" key="3">
    <source>
        <dbReference type="Proteomes" id="UP000004836"/>
    </source>
</evidence>
<dbReference type="OrthoDB" id="952847at2"/>
<dbReference type="STRING" id="1220535.IMCC14465_13600"/>
<comment type="caution">
    <text evidence="2">The sequence shown here is derived from an EMBL/GenBank/DDBJ whole genome shotgun (WGS) entry which is preliminary data.</text>
</comment>
<evidence type="ECO:0000313" key="2">
    <source>
        <dbReference type="EMBL" id="EJW21564.1"/>
    </source>
</evidence>
<organism evidence="2 3">
    <name type="scientific">alpha proteobacterium IMCC14465</name>
    <dbReference type="NCBI Taxonomy" id="1220535"/>
    <lineage>
        <taxon>Bacteria</taxon>
        <taxon>Pseudomonadati</taxon>
        <taxon>Pseudomonadota</taxon>
        <taxon>Alphaproteobacteria</taxon>
        <taxon>PS1 clade</taxon>
    </lineage>
</organism>
<protein>
    <recommendedName>
        <fullName evidence="4">Transmembrane anchor protein</fullName>
    </recommendedName>
</protein>
<keyword evidence="1" id="KW-0812">Transmembrane</keyword>
<dbReference type="EMBL" id="ALYF01000003">
    <property type="protein sequence ID" value="EJW21564.1"/>
    <property type="molecule type" value="Genomic_DNA"/>
</dbReference>
<sequence>MFNSQKPNLEELPTTRQLIKSTIIAGLSALVILLTIILPAEYGIDPTGIGSSIGLTEMGEIKKQLSEEAEEDRRLDCSPGDQSSLWQKFSHIFISAAHAEDIKPWRDSATFTLKPGDTAEWKLTMEQGQTAEYLMSVVGGRVNFDLHGHGSGKSATYEKSRGSAGAEGKVTAKFNGEHGWFWRNRDKVDITISIKVRGEYSVFSDKS</sequence>
<reference evidence="2 3" key="1">
    <citation type="journal article" date="2012" name="J. Bacteriol.">
        <title>Genome Sequence of Strain IMCC14465, Isolated from the East Sea, Belonging to the PS1 Clade of Alphaproteobacteria.</title>
        <authorList>
            <person name="Yang S.J."/>
            <person name="Kang I."/>
            <person name="Cho J.C."/>
        </authorList>
    </citation>
    <scope>NUCLEOTIDE SEQUENCE [LARGE SCALE GENOMIC DNA]</scope>
    <source>
        <strain evidence="2 3">IMCC14465</strain>
    </source>
</reference>
<dbReference type="AlphaFoldDB" id="J9E0X7"/>
<evidence type="ECO:0000256" key="1">
    <source>
        <dbReference type="SAM" id="Phobius"/>
    </source>
</evidence>
<gene>
    <name evidence="2" type="ORF">IMCC14465_13600</name>
</gene>
<keyword evidence="1" id="KW-1133">Transmembrane helix</keyword>
<evidence type="ECO:0008006" key="4">
    <source>
        <dbReference type="Google" id="ProtNLM"/>
    </source>
</evidence>